<comment type="subcellular location">
    <subcellularLocation>
        <location evidence="2">Membrane</location>
    </subcellularLocation>
</comment>
<dbReference type="OrthoDB" id="9813151at2"/>
<dbReference type="InParanoid" id="B2A443"/>
<evidence type="ECO:0000256" key="2">
    <source>
        <dbReference type="ARBA" id="ARBA00004370"/>
    </source>
</evidence>
<evidence type="ECO:0000256" key="9">
    <source>
        <dbReference type="SAM" id="Phobius"/>
    </source>
</evidence>
<dbReference type="FunCoup" id="B2A443">
    <property type="interactions" value="271"/>
</dbReference>
<dbReference type="InterPro" id="IPR005467">
    <property type="entry name" value="His_kinase_dom"/>
</dbReference>
<keyword evidence="9" id="KW-0812">Transmembrane</keyword>
<dbReference type="InterPro" id="IPR003594">
    <property type="entry name" value="HATPase_dom"/>
</dbReference>
<dbReference type="NCBIfam" id="TIGR00229">
    <property type="entry name" value="sensory_box"/>
    <property type="match status" value="1"/>
</dbReference>
<keyword evidence="6 13" id="KW-0418">Kinase</keyword>
<dbReference type="HOGENOM" id="CLU_000445_89_6_9"/>
<dbReference type="SUPFAM" id="SSF55874">
    <property type="entry name" value="ATPase domain of HSP90 chaperone/DNA topoisomerase II/histidine kinase"/>
    <property type="match status" value="1"/>
</dbReference>
<dbReference type="Gene3D" id="1.10.287.130">
    <property type="match status" value="1"/>
</dbReference>
<dbReference type="Pfam" id="PF00672">
    <property type="entry name" value="HAMP"/>
    <property type="match status" value="1"/>
</dbReference>
<reference evidence="13 14" key="1">
    <citation type="submission" date="2008-04" db="EMBL/GenBank/DDBJ databases">
        <title>Complete sequence of chromosome of Natranaerobius thermophilus JW/NM-WN-LF.</title>
        <authorList>
            <consortium name="US DOE Joint Genome Institute"/>
            <person name="Copeland A."/>
            <person name="Lucas S."/>
            <person name="Lapidus A."/>
            <person name="Glavina del Rio T."/>
            <person name="Dalin E."/>
            <person name="Tice H."/>
            <person name="Bruce D."/>
            <person name="Goodwin L."/>
            <person name="Pitluck S."/>
            <person name="Chertkov O."/>
            <person name="Brettin T."/>
            <person name="Detter J.C."/>
            <person name="Han C."/>
            <person name="Kuske C.R."/>
            <person name="Schmutz J."/>
            <person name="Larimer F."/>
            <person name="Land M."/>
            <person name="Hauser L."/>
            <person name="Kyrpides N."/>
            <person name="Lykidis A."/>
            <person name="Mesbah N.M."/>
            <person name="Wiegel J."/>
        </authorList>
    </citation>
    <scope>NUCLEOTIDE SEQUENCE [LARGE SCALE GENOMIC DNA]</scope>
    <source>
        <strain evidence="14">ATCC BAA-1301 / DSM 18059 / JW/NM-WN-LF</strain>
    </source>
</reference>
<dbReference type="GO" id="GO:0016036">
    <property type="term" value="P:cellular response to phosphate starvation"/>
    <property type="evidence" value="ECO:0007669"/>
    <property type="project" value="TreeGrafter"/>
</dbReference>
<dbReference type="SMART" id="SM00091">
    <property type="entry name" value="PAS"/>
    <property type="match status" value="1"/>
</dbReference>
<dbReference type="InterPro" id="IPR003661">
    <property type="entry name" value="HisK_dim/P_dom"/>
</dbReference>
<dbReference type="GO" id="GO:0005886">
    <property type="term" value="C:plasma membrane"/>
    <property type="evidence" value="ECO:0007669"/>
    <property type="project" value="TreeGrafter"/>
</dbReference>
<dbReference type="InterPro" id="IPR050351">
    <property type="entry name" value="BphY/WalK/GraS-like"/>
</dbReference>
<dbReference type="PANTHER" id="PTHR45453:SF1">
    <property type="entry name" value="PHOSPHATE REGULON SENSOR PROTEIN PHOR"/>
    <property type="match status" value="1"/>
</dbReference>
<feature type="domain" description="Histidine kinase" evidence="10">
    <location>
        <begin position="372"/>
        <end position="603"/>
    </location>
</feature>
<dbReference type="Gene3D" id="3.30.450.20">
    <property type="entry name" value="PAS domain"/>
    <property type="match status" value="2"/>
</dbReference>
<feature type="domain" description="PAS" evidence="11">
    <location>
        <begin position="248"/>
        <end position="322"/>
    </location>
</feature>
<feature type="transmembrane region" description="Helical" evidence="9">
    <location>
        <begin position="6"/>
        <end position="29"/>
    </location>
</feature>
<dbReference type="Proteomes" id="UP000001683">
    <property type="component" value="Chromosome"/>
</dbReference>
<evidence type="ECO:0000256" key="1">
    <source>
        <dbReference type="ARBA" id="ARBA00000085"/>
    </source>
</evidence>
<dbReference type="SMART" id="SM00304">
    <property type="entry name" value="HAMP"/>
    <property type="match status" value="1"/>
</dbReference>
<dbReference type="eggNOG" id="COG5002">
    <property type="taxonomic scope" value="Bacteria"/>
</dbReference>
<dbReference type="SUPFAM" id="SSF55785">
    <property type="entry name" value="PYP-like sensor domain (PAS domain)"/>
    <property type="match status" value="1"/>
</dbReference>
<name>B2A443_NATTJ</name>
<gene>
    <name evidence="13" type="ordered locus">Nther_2902</name>
</gene>
<dbReference type="CDD" id="cd00130">
    <property type="entry name" value="PAS"/>
    <property type="match status" value="1"/>
</dbReference>
<dbReference type="InterPro" id="IPR003660">
    <property type="entry name" value="HAMP_dom"/>
</dbReference>
<dbReference type="Pfam" id="PF00512">
    <property type="entry name" value="HisKA"/>
    <property type="match status" value="1"/>
</dbReference>
<dbReference type="PANTHER" id="PTHR45453">
    <property type="entry name" value="PHOSPHATE REGULON SENSOR PROTEIN PHOR"/>
    <property type="match status" value="1"/>
</dbReference>
<dbReference type="InterPro" id="IPR035965">
    <property type="entry name" value="PAS-like_dom_sf"/>
</dbReference>
<keyword evidence="9" id="KW-1133">Transmembrane helix</keyword>
<dbReference type="SMART" id="SM00387">
    <property type="entry name" value="HATPase_c"/>
    <property type="match status" value="1"/>
</dbReference>
<evidence type="ECO:0000259" key="11">
    <source>
        <dbReference type="PROSITE" id="PS50112"/>
    </source>
</evidence>
<feature type="domain" description="HAMP" evidence="12">
    <location>
        <begin position="191"/>
        <end position="243"/>
    </location>
</feature>
<dbReference type="PROSITE" id="PS50885">
    <property type="entry name" value="HAMP"/>
    <property type="match status" value="1"/>
</dbReference>
<evidence type="ECO:0000256" key="4">
    <source>
        <dbReference type="ARBA" id="ARBA00022553"/>
    </source>
</evidence>
<dbReference type="Gene3D" id="3.30.565.10">
    <property type="entry name" value="Histidine kinase-like ATPase, C-terminal domain"/>
    <property type="match status" value="1"/>
</dbReference>
<comment type="catalytic activity">
    <reaction evidence="1">
        <text>ATP + protein L-histidine = ADP + protein N-phospho-L-histidine.</text>
        <dbReference type="EC" id="2.7.13.3"/>
    </reaction>
</comment>
<dbReference type="Pfam" id="PF02518">
    <property type="entry name" value="HATPase_c"/>
    <property type="match status" value="1"/>
</dbReference>
<dbReference type="InterPro" id="IPR057640">
    <property type="entry name" value="Cache_WalK"/>
</dbReference>
<accession>B2A443</accession>
<dbReference type="SMART" id="SM00388">
    <property type="entry name" value="HisKA"/>
    <property type="match status" value="1"/>
</dbReference>
<dbReference type="EC" id="2.7.13.3" evidence="3"/>
<dbReference type="PROSITE" id="PS50109">
    <property type="entry name" value="HIS_KIN"/>
    <property type="match status" value="1"/>
</dbReference>
<evidence type="ECO:0000256" key="5">
    <source>
        <dbReference type="ARBA" id="ARBA00022679"/>
    </source>
</evidence>
<dbReference type="InterPro" id="IPR036097">
    <property type="entry name" value="HisK_dim/P_sf"/>
</dbReference>
<evidence type="ECO:0000256" key="7">
    <source>
        <dbReference type="ARBA" id="ARBA00023012"/>
    </source>
</evidence>
<dbReference type="SUPFAM" id="SSF158472">
    <property type="entry name" value="HAMP domain-like"/>
    <property type="match status" value="1"/>
</dbReference>
<dbReference type="EMBL" id="CP001034">
    <property type="protein sequence ID" value="ACB86449.1"/>
    <property type="molecule type" value="Genomic_DNA"/>
</dbReference>
<evidence type="ECO:0000256" key="8">
    <source>
        <dbReference type="ARBA" id="ARBA00023136"/>
    </source>
</evidence>
<dbReference type="KEGG" id="nth:Nther_2902"/>
<dbReference type="CDD" id="cd00082">
    <property type="entry name" value="HisKA"/>
    <property type="match status" value="1"/>
</dbReference>
<keyword evidence="8 9" id="KW-0472">Membrane</keyword>
<dbReference type="CDD" id="cd06225">
    <property type="entry name" value="HAMP"/>
    <property type="match status" value="1"/>
</dbReference>
<evidence type="ECO:0000259" key="10">
    <source>
        <dbReference type="PROSITE" id="PS50109"/>
    </source>
</evidence>
<keyword evidence="5 13" id="KW-0808">Transferase</keyword>
<dbReference type="STRING" id="457570.Nther_2902"/>
<dbReference type="Gene3D" id="1.10.8.500">
    <property type="entry name" value="HAMP domain in histidine kinase"/>
    <property type="match status" value="1"/>
</dbReference>
<dbReference type="Pfam" id="PF23846">
    <property type="entry name" value="Cache_WalK"/>
    <property type="match status" value="1"/>
</dbReference>
<dbReference type="FunFam" id="1.10.287.130:FF:000001">
    <property type="entry name" value="Two-component sensor histidine kinase"/>
    <property type="match status" value="1"/>
</dbReference>
<dbReference type="PROSITE" id="PS50112">
    <property type="entry name" value="PAS"/>
    <property type="match status" value="1"/>
</dbReference>
<evidence type="ECO:0000259" key="12">
    <source>
        <dbReference type="PROSITE" id="PS50885"/>
    </source>
</evidence>
<sequence length="612" mass="69172">MFKTVQWKLVVIYLLLVLLAMELISVYLLQSLDQYYLDDYSERMSTEAELAKSLLQRHMTEEQDADQISQLLGEFGQQAHNEITILDENGRVLATSSGEEELQGNIIVEEEITRALAGSQGSNIRINPNTNIRQKSLAIPIESGNQVIGAVYLVGSLERVDNTLSEIRTILFTGTLFAMLVTALLGIILSKTITKPVKVVTRTAQAMAQGDFNQRIDVKSDDEIGNLGRMFNHLASRLDSTLKEISSEKGKIEAILTQMSDGVIAVNSNKEIIHINPAAERMLNVEREKLRGQCAKELLSKFFTDEEFDQILKGETNVKEEKNLTTNEDMVVRAQLVPFKSEEKQYEGVIIALNDITEQEKLIQMRQEFVANVSHELRTPLTSVKSYVETLLDGAHKDDEIAPRFLKVVQQETDRMVTMVKDLLVLSQLDRKEPIIECRDINFMDVLDRSISAIESLTKDQKIELHLDYKSLEGEYIDVFNEKPEFIRISGDSDKLTQVFTNILENAIKYSPSGEWIQITVEDYYENIKISVKDNGMGIPAEDLPRIFERFYRVEKARSRARGGSGLGLAISREIIRNHGGDINVSSQEGRGTEVIVYLPKNQEVQYELGAN</sequence>
<dbReference type="Pfam" id="PF13426">
    <property type="entry name" value="PAS_9"/>
    <property type="match status" value="1"/>
</dbReference>
<dbReference type="AlphaFoldDB" id="B2A443"/>
<dbReference type="InterPro" id="IPR036890">
    <property type="entry name" value="HATPase_C_sf"/>
</dbReference>
<feature type="transmembrane region" description="Helical" evidence="9">
    <location>
        <begin position="169"/>
        <end position="189"/>
    </location>
</feature>
<evidence type="ECO:0000256" key="6">
    <source>
        <dbReference type="ARBA" id="ARBA00022777"/>
    </source>
</evidence>
<organism evidence="13 14">
    <name type="scientific">Natranaerobius thermophilus (strain ATCC BAA-1301 / DSM 18059 / JW/NM-WN-LF)</name>
    <dbReference type="NCBI Taxonomy" id="457570"/>
    <lineage>
        <taxon>Bacteria</taxon>
        <taxon>Bacillati</taxon>
        <taxon>Bacillota</taxon>
        <taxon>Clostridia</taxon>
        <taxon>Natranaerobiales</taxon>
        <taxon>Natranaerobiaceae</taxon>
        <taxon>Natranaerobius</taxon>
    </lineage>
</organism>
<evidence type="ECO:0000313" key="13">
    <source>
        <dbReference type="EMBL" id="ACB86449.1"/>
    </source>
</evidence>
<dbReference type="GO" id="GO:0004721">
    <property type="term" value="F:phosphoprotein phosphatase activity"/>
    <property type="evidence" value="ECO:0007669"/>
    <property type="project" value="TreeGrafter"/>
</dbReference>
<protein>
    <recommendedName>
        <fullName evidence="3">histidine kinase</fullName>
        <ecNumber evidence="3">2.7.13.3</ecNumber>
    </recommendedName>
</protein>
<dbReference type="CDD" id="cd00075">
    <property type="entry name" value="HATPase"/>
    <property type="match status" value="1"/>
</dbReference>
<dbReference type="InterPro" id="IPR004358">
    <property type="entry name" value="Sig_transdc_His_kin-like_C"/>
</dbReference>
<proteinExistence type="predicted"/>
<keyword evidence="14" id="KW-1185">Reference proteome</keyword>
<reference evidence="13 14" key="2">
    <citation type="journal article" date="2011" name="J. Bacteriol.">
        <title>Complete genome sequence of the anaerobic, halophilic alkalithermophile Natranaerobius thermophilus JW/NM-WN-LF.</title>
        <authorList>
            <person name="Zhao B."/>
            <person name="Mesbah N.M."/>
            <person name="Dalin E."/>
            <person name="Goodwin L."/>
            <person name="Nolan M."/>
            <person name="Pitluck S."/>
            <person name="Chertkov O."/>
            <person name="Brettin T.S."/>
            <person name="Han J."/>
            <person name="Larimer F.W."/>
            <person name="Land M.L."/>
            <person name="Hauser L."/>
            <person name="Kyrpides N."/>
            <person name="Wiegel J."/>
        </authorList>
    </citation>
    <scope>NUCLEOTIDE SEQUENCE [LARGE SCALE GENOMIC DNA]</scope>
    <source>
        <strain evidence="14">ATCC BAA-1301 / DSM 18059 / JW/NM-WN-LF</strain>
    </source>
</reference>
<dbReference type="CDD" id="cd18773">
    <property type="entry name" value="PDC1_HK_sensor"/>
    <property type="match status" value="1"/>
</dbReference>
<dbReference type="GO" id="GO:0000155">
    <property type="term" value="F:phosphorelay sensor kinase activity"/>
    <property type="evidence" value="ECO:0007669"/>
    <property type="project" value="InterPro"/>
</dbReference>
<dbReference type="PRINTS" id="PR00344">
    <property type="entry name" value="BCTRLSENSOR"/>
</dbReference>
<dbReference type="FunFam" id="3.30.565.10:FF:000006">
    <property type="entry name" value="Sensor histidine kinase WalK"/>
    <property type="match status" value="1"/>
</dbReference>
<evidence type="ECO:0000256" key="3">
    <source>
        <dbReference type="ARBA" id="ARBA00012438"/>
    </source>
</evidence>
<keyword evidence="4" id="KW-0597">Phosphoprotein</keyword>
<evidence type="ECO:0000313" key="14">
    <source>
        <dbReference type="Proteomes" id="UP000001683"/>
    </source>
</evidence>
<dbReference type="RefSeq" id="WP_012449281.1">
    <property type="nucleotide sequence ID" value="NC_010718.1"/>
</dbReference>
<dbReference type="InterPro" id="IPR000014">
    <property type="entry name" value="PAS"/>
</dbReference>
<dbReference type="SUPFAM" id="SSF47384">
    <property type="entry name" value="Homodimeric domain of signal transducing histidine kinase"/>
    <property type="match status" value="1"/>
</dbReference>
<keyword evidence="7" id="KW-0902">Two-component regulatory system</keyword>